<evidence type="ECO:0000313" key="3">
    <source>
        <dbReference type="Proteomes" id="UP001153269"/>
    </source>
</evidence>
<evidence type="ECO:0000313" key="2">
    <source>
        <dbReference type="EMBL" id="CAB1413139.1"/>
    </source>
</evidence>
<feature type="region of interest" description="Disordered" evidence="1">
    <location>
        <begin position="104"/>
        <end position="152"/>
    </location>
</feature>
<dbReference type="Proteomes" id="UP001153269">
    <property type="component" value="Unassembled WGS sequence"/>
</dbReference>
<gene>
    <name evidence="2" type="ORF">PLEPLA_LOCUS839</name>
</gene>
<accession>A0A9N7TJG6</accession>
<evidence type="ECO:0000256" key="1">
    <source>
        <dbReference type="SAM" id="MobiDB-lite"/>
    </source>
</evidence>
<proteinExistence type="predicted"/>
<feature type="compositionally biased region" description="Basic and acidic residues" evidence="1">
    <location>
        <begin position="122"/>
        <end position="139"/>
    </location>
</feature>
<organism evidence="2 3">
    <name type="scientific">Pleuronectes platessa</name>
    <name type="common">European plaice</name>
    <dbReference type="NCBI Taxonomy" id="8262"/>
    <lineage>
        <taxon>Eukaryota</taxon>
        <taxon>Metazoa</taxon>
        <taxon>Chordata</taxon>
        <taxon>Craniata</taxon>
        <taxon>Vertebrata</taxon>
        <taxon>Euteleostomi</taxon>
        <taxon>Actinopterygii</taxon>
        <taxon>Neopterygii</taxon>
        <taxon>Teleostei</taxon>
        <taxon>Neoteleostei</taxon>
        <taxon>Acanthomorphata</taxon>
        <taxon>Carangaria</taxon>
        <taxon>Pleuronectiformes</taxon>
        <taxon>Pleuronectoidei</taxon>
        <taxon>Pleuronectidae</taxon>
        <taxon>Pleuronectes</taxon>
    </lineage>
</organism>
<feature type="compositionally biased region" description="Polar residues" evidence="1">
    <location>
        <begin position="104"/>
        <end position="118"/>
    </location>
</feature>
<keyword evidence="3" id="KW-1185">Reference proteome</keyword>
<dbReference type="EMBL" id="CADEAL010000038">
    <property type="protein sequence ID" value="CAB1413139.1"/>
    <property type="molecule type" value="Genomic_DNA"/>
</dbReference>
<dbReference type="AlphaFoldDB" id="A0A9N7TJG6"/>
<protein>
    <submittedName>
        <fullName evidence="2">Uncharacterized protein</fullName>
    </submittedName>
</protein>
<name>A0A9N7TJG6_PLEPL</name>
<reference evidence="2" key="1">
    <citation type="submission" date="2020-03" db="EMBL/GenBank/DDBJ databases">
        <authorList>
            <person name="Weist P."/>
        </authorList>
    </citation>
    <scope>NUCLEOTIDE SEQUENCE</scope>
</reference>
<comment type="caution">
    <text evidence="2">The sequence shown here is derived from an EMBL/GenBank/DDBJ whole genome shotgun (WGS) entry which is preliminary data.</text>
</comment>
<sequence>MLEEGYQKISLSLANSESCPRRQRRFQKPNYIVPPNHQSTIARIGTKSGNKLSSRISARGVGYCLSIWVYVLVNRLYGLLARWAGLPGPLIQSAVLFKRLNQPPSNLQPSTLSRSVSSPRAAEGRGETAEDKSEKETDTPRISNPVIVSHKG</sequence>